<dbReference type="EMBL" id="JBHSLW010000060">
    <property type="protein sequence ID" value="MFC5423072.1"/>
    <property type="molecule type" value="Genomic_DNA"/>
</dbReference>
<name>A0ABW0IYA2_9HYPH</name>
<dbReference type="RefSeq" id="WP_377801266.1">
    <property type="nucleotide sequence ID" value="NZ_JBHSLW010000060.1"/>
</dbReference>
<feature type="region of interest" description="Disordered" evidence="1">
    <location>
        <begin position="1"/>
        <end position="41"/>
    </location>
</feature>
<evidence type="ECO:0000313" key="2">
    <source>
        <dbReference type="EMBL" id="MFC5423072.1"/>
    </source>
</evidence>
<organism evidence="2 3">
    <name type="scientific">Bosea eneae</name>
    <dbReference type="NCBI Taxonomy" id="151454"/>
    <lineage>
        <taxon>Bacteria</taxon>
        <taxon>Pseudomonadati</taxon>
        <taxon>Pseudomonadota</taxon>
        <taxon>Alphaproteobacteria</taxon>
        <taxon>Hyphomicrobiales</taxon>
        <taxon>Boseaceae</taxon>
        <taxon>Bosea</taxon>
    </lineage>
</organism>
<comment type="caution">
    <text evidence="2">The sequence shown here is derived from an EMBL/GenBank/DDBJ whole genome shotgun (WGS) entry which is preliminary data.</text>
</comment>
<evidence type="ECO:0000256" key="1">
    <source>
        <dbReference type="SAM" id="MobiDB-lite"/>
    </source>
</evidence>
<reference evidence="3" key="1">
    <citation type="journal article" date="2019" name="Int. J. Syst. Evol. Microbiol.">
        <title>The Global Catalogue of Microorganisms (GCM) 10K type strain sequencing project: providing services to taxonomists for standard genome sequencing and annotation.</title>
        <authorList>
            <consortium name="The Broad Institute Genomics Platform"/>
            <consortium name="The Broad Institute Genome Sequencing Center for Infectious Disease"/>
            <person name="Wu L."/>
            <person name="Ma J."/>
        </authorList>
    </citation>
    <scope>NUCLEOTIDE SEQUENCE [LARGE SCALE GENOMIC DNA]</scope>
    <source>
        <strain evidence="3">NCAIM B.01391</strain>
    </source>
</reference>
<evidence type="ECO:0000313" key="3">
    <source>
        <dbReference type="Proteomes" id="UP001596053"/>
    </source>
</evidence>
<gene>
    <name evidence="2" type="ORF">ACFPOB_26330</name>
</gene>
<dbReference type="Proteomes" id="UP001596053">
    <property type="component" value="Unassembled WGS sequence"/>
</dbReference>
<accession>A0ABW0IYA2</accession>
<keyword evidence="3" id="KW-1185">Reference proteome</keyword>
<sequence>MTNNNQDRSITPMATGEEGGGDHPLGPIRDPLADATEGLGNDPSLGELIAVRDHAPDLKIVAREAKRCNDEAQRLPYGLEQTNEDRMAQVGLQIVGLSCAAIVAIWPTDTVEDADAKRALARETQPHYGDTDFEVAPMLSVEDAIRIRLHRAAFDVGALVVPPGPAVPAHSDRGLATWPLSRFDLVDAVPLTWGLATLDARGIARWGAFVEAYPDLTALVDRFSTMITIADRLTVIANRNERDSAPMRRAVEGARILGYLAAARAAIWPAMLHSADAQAKLRLVALINDRACRHDPLHQQAAIRHLVSEANWIAKRFRFGGTLELEPSWIPIA</sequence>
<protein>
    <submittedName>
        <fullName evidence="2">Uncharacterized protein</fullName>
    </submittedName>
</protein>
<proteinExistence type="predicted"/>